<organism evidence="9 10">
    <name type="scientific">Streptomyces malaysiensis subsp. samsunensis</name>
    <dbReference type="NCBI Taxonomy" id="459658"/>
    <lineage>
        <taxon>Bacteria</taxon>
        <taxon>Bacillati</taxon>
        <taxon>Actinomycetota</taxon>
        <taxon>Actinomycetes</taxon>
        <taxon>Kitasatosporales</taxon>
        <taxon>Streptomycetaceae</taxon>
        <taxon>Streptomyces</taxon>
        <taxon>Streptomyces violaceusniger group</taxon>
    </lineage>
</organism>
<dbReference type="AlphaFoldDB" id="A0A9X2RSK0"/>
<evidence type="ECO:0000256" key="2">
    <source>
        <dbReference type="ARBA" id="ARBA00022692"/>
    </source>
</evidence>
<feature type="transmembrane region" description="Helical" evidence="6">
    <location>
        <begin position="175"/>
        <end position="197"/>
    </location>
</feature>
<evidence type="ECO:0000256" key="1">
    <source>
        <dbReference type="ARBA" id="ARBA00004141"/>
    </source>
</evidence>
<evidence type="ECO:0000259" key="8">
    <source>
        <dbReference type="Pfam" id="PF06271"/>
    </source>
</evidence>
<keyword evidence="2 6" id="KW-0812">Transmembrane</keyword>
<feature type="transmembrane region" description="Helical" evidence="6">
    <location>
        <begin position="111"/>
        <end position="129"/>
    </location>
</feature>
<feature type="domain" description="RDD" evidence="8">
    <location>
        <begin position="212"/>
        <end position="351"/>
    </location>
</feature>
<comment type="caution">
    <text evidence="9">The sequence shown here is derived from an EMBL/GenBank/DDBJ whole genome shotgun (WGS) entry which is preliminary data.</text>
</comment>
<accession>A0A9X2RSK0</accession>
<keyword evidence="4 6" id="KW-0472">Membrane</keyword>
<keyword evidence="3 6" id="KW-1133">Transmembrane helix</keyword>
<gene>
    <name evidence="9" type="ORF">NQU54_09450</name>
</gene>
<feature type="transmembrane region" description="Helical" evidence="6">
    <location>
        <begin position="12"/>
        <end position="32"/>
    </location>
</feature>
<dbReference type="Proteomes" id="UP001142400">
    <property type="component" value="Unassembled WGS sequence"/>
</dbReference>
<dbReference type="PANTHER" id="PTHR36834:SF1">
    <property type="entry name" value="INTEGRAL MEMBRANE PROTEIN"/>
    <property type="match status" value="1"/>
</dbReference>
<feature type="transmembrane region" description="Helical" evidence="6">
    <location>
        <begin position="252"/>
        <end position="275"/>
    </location>
</feature>
<evidence type="ECO:0000256" key="3">
    <source>
        <dbReference type="ARBA" id="ARBA00022989"/>
    </source>
</evidence>
<feature type="transmembrane region" description="Helical" evidence="6">
    <location>
        <begin position="218"/>
        <end position="240"/>
    </location>
</feature>
<evidence type="ECO:0000313" key="9">
    <source>
        <dbReference type="EMBL" id="MCQ8829302.1"/>
    </source>
</evidence>
<feature type="transmembrane region" description="Helical" evidence="6">
    <location>
        <begin position="141"/>
        <end position="163"/>
    </location>
</feature>
<dbReference type="Pfam" id="PF04892">
    <property type="entry name" value="VanZ"/>
    <property type="match status" value="1"/>
</dbReference>
<feature type="transmembrane region" description="Helical" evidence="6">
    <location>
        <begin position="296"/>
        <end position="318"/>
    </location>
</feature>
<proteinExistence type="predicted"/>
<name>A0A9X2RSK0_STRMQ</name>
<dbReference type="InterPro" id="IPR053150">
    <property type="entry name" value="Teicoplanin_resist-assoc"/>
</dbReference>
<protein>
    <submittedName>
        <fullName evidence="9">VanZ family protein</fullName>
    </submittedName>
</protein>
<feature type="transmembrane region" description="Helical" evidence="6">
    <location>
        <begin position="338"/>
        <end position="364"/>
    </location>
</feature>
<feature type="region of interest" description="Disordered" evidence="5">
    <location>
        <begin position="395"/>
        <end position="532"/>
    </location>
</feature>
<dbReference type="PANTHER" id="PTHR36834">
    <property type="entry name" value="MEMBRANE PROTEIN-RELATED"/>
    <property type="match status" value="1"/>
</dbReference>
<evidence type="ECO:0000256" key="5">
    <source>
        <dbReference type="SAM" id="MobiDB-lite"/>
    </source>
</evidence>
<sequence>MATAYLLPIKTAAALFPLLALVLLLPTAVLLYRRHGVMSRGRTLSVYGFLYYSLTAFCMTIVPLPKQTADMCQRFAMVAHPQWMPGNTFRDIWKEADHKIGLNALVLQNPAVAGTLFNLLLLLPLGIFLRYHFVRSLRATALIGFTVSLFFELTQWTGVWGLYNCPYRLFDVDDLIVNTAGAMAGWLLAGPVARMLPTLETLDGRALATRPAPFGRRLTALVVDVAGYVLASVFAMAVMTFQSGTAPTWTPIAIFVAWFVLLPLATGTTPGKLLLLLKLVADDGGPLLPWRLTLRALLLGALAMPFLSGLFLAVVILLNEPYPSVLFTTVRDSGAQGAAAVLTALSPGQLLAVLAGFTLTVTCVRKTLRHPDRLAPHDRISGIRNATLPHSRAIRAAQTAAKGRAAETAGDAAGATRDAARGAGDAARAARDTAGAAPDTAGAAPDTAGAAPDTAGAARDATGAAGAARDAAGATGDAAGATRGTAGATRAARDATGADTQAAARPGDRAAPVAVATAQDADDGPADASCRPLATTATMATAATTGSAAEAQRSAADSR</sequence>
<evidence type="ECO:0000313" key="10">
    <source>
        <dbReference type="Proteomes" id="UP001142400"/>
    </source>
</evidence>
<feature type="compositionally biased region" description="Low complexity" evidence="5">
    <location>
        <begin position="395"/>
        <end position="519"/>
    </location>
</feature>
<feature type="domain" description="VanZ-like" evidence="7">
    <location>
        <begin position="49"/>
        <end position="189"/>
    </location>
</feature>
<dbReference type="RefSeq" id="WP_257630664.1">
    <property type="nucleotide sequence ID" value="NZ_JANIIC010000008.1"/>
</dbReference>
<dbReference type="InterPro" id="IPR010432">
    <property type="entry name" value="RDD"/>
</dbReference>
<evidence type="ECO:0000259" key="7">
    <source>
        <dbReference type="Pfam" id="PF04892"/>
    </source>
</evidence>
<evidence type="ECO:0000256" key="4">
    <source>
        <dbReference type="ARBA" id="ARBA00023136"/>
    </source>
</evidence>
<feature type="transmembrane region" description="Helical" evidence="6">
    <location>
        <begin position="44"/>
        <end position="64"/>
    </location>
</feature>
<keyword evidence="10" id="KW-1185">Reference proteome</keyword>
<evidence type="ECO:0000256" key="6">
    <source>
        <dbReference type="SAM" id="Phobius"/>
    </source>
</evidence>
<dbReference type="EMBL" id="JANIIC010000008">
    <property type="protein sequence ID" value="MCQ8829302.1"/>
    <property type="molecule type" value="Genomic_DNA"/>
</dbReference>
<dbReference type="GO" id="GO:0016020">
    <property type="term" value="C:membrane"/>
    <property type="evidence" value="ECO:0007669"/>
    <property type="project" value="UniProtKB-SubCell"/>
</dbReference>
<dbReference type="InterPro" id="IPR006976">
    <property type="entry name" value="VanZ-like"/>
</dbReference>
<comment type="subcellular location">
    <subcellularLocation>
        <location evidence="1">Membrane</location>
        <topology evidence="1">Multi-pass membrane protein</topology>
    </subcellularLocation>
</comment>
<reference evidence="9" key="1">
    <citation type="submission" date="2022-06" db="EMBL/GenBank/DDBJ databases">
        <title>WGS of actinobacteria.</title>
        <authorList>
            <person name="Thawai C."/>
        </authorList>
    </citation>
    <scope>NUCLEOTIDE SEQUENCE</scope>
    <source>
        <strain evidence="9">DSM 42010</strain>
    </source>
</reference>
<dbReference type="Pfam" id="PF06271">
    <property type="entry name" value="RDD"/>
    <property type="match status" value="1"/>
</dbReference>